<keyword evidence="3" id="KW-0813">Transport</keyword>
<dbReference type="GO" id="GO:0045259">
    <property type="term" value="C:proton-transporting ATP synthase complex"/>
    <property type="evidence" value="ECO:0007669"/>
    <property type="project" value="UniProtKB-KW"/>
</dbReference>
<evidence type="ECO:0000256" key="5">
    <source>
        <dbReference type="ARBA" id="ARBA00022692"/>
    </source>
</evidence>
<evidence type="ECO:0000256" key="1">
    <source>
        <dbReference type="ARBA" id="ARBA00004141"/>
    </source>
</evidence>
<evidence type="ECO:0000256" key="10">
    <source>
        <dbReference type="ARBA" id="ARBA00023310"/>
    </source>
</evidence>
<comment type="caution">
    <text evidence="12">The sequence shown here is derived from an EMBL/GenBank/DDBJ whole genome shotgun (WGS) entry which is preliminary data.</text>
</comment>
<dbReference type="EMBL" id="BEXB01000034">
    <property type="protein sequence ID" value="GAY77851.1"/>
    <property type="molecule type" value="Genomic_DNA"/>
</dbReference>
<reference evidence="12 13" key="1">
    <citation type="submission" date="2017-11" db="EMBL/GenBank/DDBJ databases">
        <title>Draft Genome Sequence of Sporolactobacillus inulinus NBRC 111894 Isolated from Koso, a Japanese Sugar-Vegetable Fermented Beverage.</title>
        <authorList>
            <person name="Chiou T.Y."/>
            <person name="Oshima K."/>
            <person name="Suda W."/>
            <person name="Hattori M."/>
            <person name="Takahashi T."/>
        </authorList>
    </citation>
    <scope>NUCLEOTIDE SEQUENCE [LARGE SCALE GENOMIC DNA]</scope>
    <source>
        <strain evidence="12 13">NBRC111894</strain>
    </source>
</reference>
<protein>
    <submittedName>
        <fullName evidence="12">ATP synthase F0 sector subunit a</fullName>
    </submittedName>
</protein>
<keyword evidence="4" id="KW-0138">CF(0)</keyword>
<dbReference type="Proteomes" id="UP000319716">
    <property type="component" value="Unassembled WGS sequence"/>
</dbReference>
<keyword evidence="7 11" id="KW-1133">Transmembrane helix</keyword>
<keyword evidence="9 11" id="KW-0472">Membrane</keyword>
<organism evidence="12 13">
    <name type="scientific">Sporolactobacillus inulinus</name>
    <dbReference type="NCBI Taxonomy" id="2078"/>
    <lineage>
        <taxon>Bacteria</taxon>
        <taxon>Bacillati</taxon>
        <taxon>Bacillota</taxon>
        <taxon>Bacilli</taxon>
        <taxon>Bacillales</taxon>
        <taxon>Sporolactobacillaceae</taxon>
        <taxon>Sporolactobacillus</taxon>
    </lineage>
</organism>
<keyword evidence="10" id="KW-0066">ATP synthesis</keyword>
<comment type="similarity">
    <text evidence="2">Belongs to the ATPase A chain family.</text>
</comment>
<dbReference type="InterPro" id="IPR035908">
    <property type="entry name" value="F0_ATP_A_sf"/>
</dbReference>
<keyword evidence="6" id="KW-0375">Hydrogen ion transport</keyword>
<evidence type="ECO:0000256" key="7">
    <source>
        <dbReference type="ARBA" id="ARBA00022989"/>
    </source>
</evidence>
<evidence type="ECO:0000313" key="13">
    <source>
        <dbReference type="Proteomes" id="UP000319716"/>
    </source>
</evidence>
<dbReference type="SUPFAM" id="SSF81336">
    <property type="entry name" value="F1F0 ATP synthase subunit A"/>
    <property type="match status" value="1"/>
</dbReference>
<dbReference type="GO" id="GO:0015078">
    <property type="term" value="F:proton transmembrane transporter activity"/>
    <property type="evidence" value="ECO:0007669"/>
    <property type="project" value="InterPro"/>
</dbReference>
<dbReference type="GO" id="GO:0015986">
    <property type="term" value="P:proton motive force-driven ATP synthesis"/>
    <property type="evidence" value="ECO:0007669"/>
    <property type="project" value="InterPro"/>
</dbReference>
<dbReference type="InterPro" id="IPR000568">
    <property type="entry name" value="ATP_synth_F0_asu"/>
</dbReference>
<dbReference type="Pfam" id="PF00119">
    <property type="entry name" value="ATP-synt_A"/>
    <property type="match status" value="1"/>
</dbReference>
<evidence type="ECO:0000256" key="4">
    <source>
        <dbReference type="ARBA" id="ARBA00022547"/>
    </source>
</evidence>
<comment type="subcellular location">
    <subcellularLocation>
        <location evidence="1">Membrane</location>
        <topology evidence="1">Multi-pass membrane protein</topology>
    </subcellularLocation>
</comment>
<feature type="transmembrane region" description="Helical" evidence="11">
    <location>
        <begin position="12"/>
        <end position="36"/>
    </location>
</feature>
<evidence type="ECO:0000256" key="8">
    <source>
        <dbReference type="ARBA" id="ARBA00023065"/>
    </source>
</evidence>
<gene>
    <name evidence="12" type="ORF">NBRC111894_3405</name>
</gene>
<dbReference type="Gene3D" id="1.20.120.220">
    <property type="entry name" value="ATP synthase, F0 complex, subunit A"/>
    <property type="match status" value="1"/>
</dbReference>
<evidence type="ECO:0000256" key="9">
    <source>
        <dbReference type="ARBA" id="ARBA00023136"/>
    </source>
</evidence>
<dbReference type="AlphaFoldDB" id="A0A4Y1ZFW7"/>
<keyword evidence="5 11" id="KW-0812">Transmembrane</keyword>
<sequence>MFYFTGVPLFAWMGFSLFVGCIQAYIFTVLAMVYIAQKVGEV</sequence>
<name>A0A4Y1ZFW7_9BACL</name>
<accession>A0A4Y1ZFW7</accession>
<evidence type="ECO:0000313" key="12">
    <source>
        <dbReference type="EMBL" id="GAY77851.1"/>
    </source>
</evidence>
<keyword evidence="8" id="KW-0406">Ion transport</keyword>
<evidence type="ECO:0000256" key="6">
    <source>
        <dbReference type="ARBA" id="ARBA00022781"/>
    </source>
</evidence>
<evidence type="ECO:0000256" key="2">
    <source>
        <dbReference type="ARBA" id="ARBA00006810"/>
    </source>
</evidence>
<evidence type="ECO:0000256" key="3">
    <source>
        <dbReference type="ARBA" id="ARBA00022448"/>
    </source>
</evidence>
<evidence type="ECO:0000256" key="11">
    <source>
        <dbReference type="SAM" id="Phobius"/>
    </source>
</evidence>
<proteinExistence type="inferred from homology"/>